<accession>A0A849L3S9</accession>
<comment type="caution">
    <text evidence="1">The sequence shown here is derived from an EMBL/GenBank/DDBJ whole genome shotgun (WGS) entry which is preliminary data.</text>
</comment>
<evidence type="ECO:0000313" key="1">
    <source>
        <dbReference type="EMBL" id="NNU80985.1"/>
    </source>
</evidence>
<keyword evidence="2" id="KW-1185">Reference proteome</keyword>
<gene>
    <name evidence="1" type="ORF">HMH01_11110</name>
</gene>
<dbReference type="AlphaFoldDB" id="A0A849L3S9"/>
<name>A0A849L3S9_9RHOB</name>
<dbReference type="EMBL" id="JABFBC010000002">
    <property type="protein sequence ID" value="NNU80985.1"/>
    <property type="molecule type" value="Genomic_DNA"/>
</dbReference>
<protein>
    <submittedName>
        <fullName evidence="1">Uncharacterized protein</fullName>
    </submittedName>
</protein>
<dbReference type="Proteomes" id="UP000572377">
    <property type="component" value="Unassembled WGS sequence"/>
</dbReference>
<reference evidence="1 2" key="1">
    <citation type="submission" date="2020-05" db="EMBL/GenBank/DDBJ databases">
        <title>Gimesia benthica sp. nov., a novel planctomycete isolated from a deep-sea water sample of the Northwest Indian Ocean.</title>
        <authorList>
            <person name="Wang J."/>
            <person name="Ruan C."/>
            <person name="Song L."/>
            <person name="Zhu Y."/>
            <person name="Li A."/>
            <person name="Zheng X."/>
            <person name="Wang L."/>
            <person name="Lu Z."/>
            <person name="Huang Y."/>
            <person name="Du W."/>
            <person name="Zhou Y."/>
            <person name="Huang L."/>
            <person name="Dai X."/>
        </authorList>
    </citation>
    <scope>NUCLEOTIDE SEQUENCE [LARGE SCALE GENOMIC DNA]</scope>
    <source>
        <strain evidence="1 2">YYQ-30</strain>
    </source>
</reference>
<dbReference type="RefSeq" id="WP_171325530.1">
    <property type="nucleotide sequence ID" value="NZ_JABFBC010000002.1"/>
</dbReference>
<sequence>MIHLDFAFRNADRQVCLHGWTDEGRAPDIACTLNGVDSTPRLLPLFVRGDLDPSRGRGFLAFLDLPDGTGPLRLDLRWSGNRRRLDRAALDADLPRFADAALDAALVELLHAIATGTARPPDPARLRVLAPRIRAIGGPYAEDRSTAFALDHAIAVAGQAAGFLRGWQLSRGDALPPLSVLCMAEDALTTADLLPASLPRPDLASMADRYRYTGMDGLCGRFALPADAAPPTRVIALVRGEDGCRAVAIPVLRAEPRDLAAEVLLALRDMPAAADPRIARRLMAAAPERAPARASVQVRTVVPAQPVLHVLLDHDLGCDMLRETLSRLIDAHAGRFSVQLLRDALLPPLARAVAGARADHGGAARMQLAASRRIDWARLPDFAGHVLYARSSALLQLDGWRSELAAALSGPCGGVVSVPHAGPGQPTTGRMIADHLPFVAIFEAGFLADAMPGARPSFLTLEGRLRDLIHAQATAGGDLRLRTDPALTLFEGTQAPDGLGCDPHLGPIAHDAALLRLSLKEAA</sequence>
<evidence type="ECO:0000313" key="2">
    <source>
        <dbReference type="Proteomes" id="UP000572377"/>
    </source>
</evidence>
<proteinExistence type="predicted"/>
<organism evidence="1 2">
    <name type="scientific">Halovulum dunhuangense</name>
    <dbReference type="NCBI Taxonomy" id="1505036"/>
    <lineage>
        <taxon>Bacteria</taxon>
        <taxon>Pseudomonadati</taxon>
        <taxon>Pseudomonadota</taxon>
        <taxon>Alphaproteobacteria</taxon>
        <taxon>Rhodobacterales</taxon>
        <taxon>Paracoccaceae</taxon>
        <taxon>Halovulum</taxon>
    </lineage>
</organism>